<evidence type="ECO:0000313" key="1">
    <source>
        <dbReference type="EMBL" id="KAF0727090.1"/>
    </source>
</evidence>
<protein>
    <submittedName>
        <fullName evidence="1">Uncharacterized protein</fullName>
    </submittedName>
</protein>
<dbReference type="AlphaFoldDB" id="A0A6G0WIM7"/>
<keyword evidence="2" id="KW-1185">Reference proteome</keyword>
<comment type="caution">
    <text evidence="1">The sequence shown here is derived from an EMBL/GenBank/DDBJ whole genome shotgun (WGS) entry which is preliminary data.</text>
</comment>
<proteinExistence type="predicted"/>
<reference evidence="1 2" key="1">
    <citation type="submission" date="2019-07" db="EMBL/GenBank/DDBJ databases">
        <title>Genomics analysis of Aphanomyces spp. identifies a new class of oomycete effector associated with host adaptation.</title>
        <authorList>
            <person name="Gaulin E."/>
        </authorList>
    </citation>
    <scope>NUCLEOTIDE SEQUENCE [LARGE SCALE GENOMIC DNA]</scope>
    <source>
        <strain evidence="1 2">ATCC 201684</strain>
    </source>
</reference>
<dbReference type="EMBL" id="VJMJ01000202">
    <property type="protein sequence ID" value="KAF0727090.1"/>
    <property type="molecule type" value="Genomic_DNA"/>
</dbReference>
<organism evidence="1 2">
    <name type="scientific">Aphanomyces euteiches</name>
    <dbReference type="NCBI Taxonomy" id="100861"/>
    <lineage>
        <taxon>Eukaryota</taxon>
        <taxon>Sar</taxon>
        <taxon>Stramenopiles</taxon>
        <taxon>Oomycota</taxon>
        <taxon>Saprolegniomycetes</taxon>
        <taxon>Saprolegniales</taxon>
        <taxon>Verrucalvaceae</taxon>
        <taxon>Aphanomyces</taxon>
    </lineage>
</organism>
<dbReference type="VEuPathDB" id="FungiDB:AeMF1_004719"/>
<evidence type="ECO:0000313" key="2">
    <source>
        <dbReference type="Proteomes" id="UP000481153"/>
    </source>
</evidence>
<sequence length="93" mass="10228">MVALEIHTQAYTEHDVNSINKPMLYVPSPVVTSAPSSWRAPTAMALDAATNAPMSPRYCEPVRAKKSTRSSFRHALISDASGRFGRVAIRDIR</sequence>
<accession>A0A6G0WIM7</accession>
<name>A0A6G0WIM7_9STRA</name>
<gene>
    <name evidence="1" type="ORF">Ae201684_014827</name>
</gene>
<dbReference type="Proteomes" id="UP000481153">
    <property type="component" value="Unassembled WGS sequence"/>
</dbReference>